<dbReference type="AlphaFoldDB" id="A0A1M6FAV8"/>
<feature type="active site" evidence="6">
    <location>
        <position position="197"/>
    </location>
</feature>
<dbReference type="PANTHER" id="PTHR42742:SF3">
    <property type="entry name" value="FRUCTOKINASE"/>
    <property type="match status" value="1"/>
</dbReference>
<evidence type="ECO:0000256" key="6">
    <source>
        <dbReference type="PIRSR" id="PIRSR036894-2"/>
    </source>
</evidence>
<evidence type="ECO:0000256" key="5">
    <source>
        <dbReference type="PIRSR" id="PIRSR036894-1"/>
    </source>
</evidence>
<feature type="domain" description="Phosphomannose isomerase type I catalytic" evidence="7">
    <location>
        <begin position="6"/>
        <end position="113"/>
    </location>
</feature>
<evidence type="ECO:0000256" key="4">
    <source>
        <dbReference type="ARBA" id="ARBA00030762"/>
    </source>
</evidence>
<dbReference type="RefSeq" id="WP_073316007.1">
    <property type="nucleotide sequence ID" value="NZ_FQYP01000004.1"/>
</dbReference>
<dbReference type="InterPro" id="IPR014710">
    <property type="entry name" value="RmlC-like_jellyroll"/>
</dbReference>
<dbReference type="Pfam" id="PF21621">
    <property type="entry name" value="MPI_cupin_dom"/>
    <property type="match status" value="1"/>
</dbReference>
<keyword evidence="2 5" id="KW-0862">Zinc</keyword>
<dbReference type="GO" id="GO:0005975">
    <property type="term" value="P:carbohydrate metabolic process"/>
    <property type="evidence" value="ECO:0007669"/>
    <property type="project" value="InterPro"/>
</dbReference>
<feature type="binding site" evidence="5">
    <location>
        <position position="102"/>
    </location>
    <ligand>
        <name>Zn(2+)</name>
        <dbReference type="ChEBI" id="CHEBI:29105"/>
    </ligand>
</feature>
<dbReference type="Pfam" id="PF20511">
    <property type="entry name" value="PMI_typeI_cat"/>
    <property type="match status" value="1"/>
</dbReference>
<dbReference type="InterPro" id="IPR051804">
    <property type="entry name" value="Carb_Metab_Reg_Kinase/Isom"/>
</dbReference>
<organism evidence="9 10">
    <name type="scientific">Aquimarina spongiae</name>
    <dbReference type="NCBI Taxonomy" id="570521"/>
    <lineage>
        <taxon>Bacteria</taxon>
        <taxon>Pseudomonadati</taxon>
        <taxon>Bacteroidota</taxon>
        <taxon>Flavobacteriia</taxon>
        <taxon>Flavobacteriales</taxon>
        <taxon>Flavobacteriaceae</taxon>
        <taxon>Aquimarina</taxon>
    </lineage>
</organism>
<feature type="binding site" evidence="5">
    <location>
        <position position="177"/>
    </location>
    <ligand>
        <name>Zn(2+)</name>
        <dbReference type="ChEBI" id="CHEBI:29105"/>
    </ligand>
</feature>
<evidence type="ECO:0000313" key="9">
    <source>
        <dbReference type="EMBL" id="SHI94786.1"/>
    </source>
</evidence>
<dbReference type="Gene3D" id="2.60.120.10">
    <property type="entry name" value="Jelly Rolls"/>
    <property type="match status" value="2"/>
</dbReference>
<feature type="domain" description="Mannose-6-phosphate isomerase cupin" evidence="8">
    <location>
        <begin position="246"/>
        <end position="312"/>
    </location>
</feature>
<dbReference type="PANTHER" id="PTHR42742">
    <property type="entry name" value="TRANSCRIPTIONAL REPRESSOR MPRA"/>
    <property type="match status" value="1"/>
</dbReference>
<feature type="binding site" evidence="5">
    <location>
        <position position="119"/>
    </location>
    <ligand>
        <name>Zn(2+)</name>
        <dbReference type="ChEBI" id="CHEBI:29105"/>
    </ligand>
</feature>
<dbReference type="PIRSF" id="PIRSF036894">
    <property type="entry name" value="PMI_Firm_short"/>
    <property type="match status" value="1"/>
</dbReference>
<accession>A0A1M6FAV8</accession>
<dbReference type="EMBL" id="FQYP01000004">
    <property type="protein sequence ID" value="SHI94786.1"/>
    <property type="molecule type" value="Genomic_DNA"/>
</dbReference>
<dbReference type="GO" id="GO:0004476">
    <property type="term" value="F:mannose-6-phosphate isomerase activity"/>
    <property type="evidence" value="ECO:0007669"/>
    <property type="project" value="InterPro"/>
</dbReference>
<evidence type="ECO:0000313" key="10">
    <source>
        <dbReference type="Proteomes" id="UP000184432"/>
    </source>
</evidence>
<keyword evidence="10" id="KW-1185">Reference proteome</keyword>
<evidence type="ECO:0000256" key="3">
    <source>
        <dbReference type="ARBA" id="ARBA00029741"/>
    </source>
</evidence>
<reference evidence="10" key="1">
    <citation type="submission" date="2016-11" db="EMBL/GenBank/DDBJ databases">
        <authorList>
            <person name="Varghese N."/>
            <person name="Submissions S."/>
        </authorList>
    </citation>
    <scope>NUCLEOTIDE SEQUENCE [LARGE SCALE GENOMIC DNA]</scope>
    <source>
        <strain evidence="10">DSM 22623</strain>
    </source>
</reference>
<evidence type="ECO:0000256" key="2">
    <source>
        <dbReference type="ARBA" id="ARBA00022833"/>
    </source>
</evidence>
<evidence type="ECO:0000256" key="1">
    <source>
        <dbReference type="ARBA" id="ARBA00022723"/>
    </source>
</evidence>
<dbReference type="InterPro" id="IPR011051">
    <property type="entry name" value="RmlC_Cupin_sf"/>
</dbReference>
<dbReference type="InterPro" id="IPR049071">
    <property type="entry name" value="MPI_cupin_dom"/>
</dbReference>
<sequence length="324" mass="37224">MLYPFKFYPILKDKIWGGDKLRTILNKPNIDGNIGESWEISTVGENISIVSNGIFEGEKLNHLIKKHKGSLLGNKVYESFGDQFPLLIKFIDAHDDLSIQLHPDDRLAKERHNSFGKTEMWYVIQADDDAKLIVDFNKATNQEEYQQYLKENRLVDLLNIEHITKGDSYIITAGIIHAIGKGTMIAEIQQTSDITYRVYDWDRVDDQGNRRELHTELALEALAYENKNSSKIKYKEGSNQPNEMISNQYFTTNFIQVDKSFSRVYNDIDSFVVFLCVEGQGKIVSENSDIPISMGETILIPSMIKNIQLESDHSDMKLLEVYIK</sequence>
<keyword evidence="1 5" id="KW-0479">Metal-binding</keyword>
<evidence type="ECO:0000259" key="8">
    <source>
        <dbReference type="Pfam" id="PF21621"/>
    </source>
</evidence>
<gene>
    <name evidence="9" type="ORF">SAMN04488508_104180</name>
</gene>
<comment type="cofactor">
    <cofactor evidence="5">
        <name>Zn(2+)</name>
        <dbReference type="ChEBI" id="CHEBI:29105"/>
    </cofactor>
    <text evidence="5">Binds 1 zinc ion per subunit.</text>
</comment>
<dbReference type="SUPFAM" id="SSF51182">
    <property type="entry name" value="RmlC-like cupins"/>
    <property type="match status" value="1"/>
</dbReference>
<dbReference type="OrthoDB" id="9808275at2"/>
<name>A0A1M6FAV8_9FLAO</name>
<dbReference type="InterPro" id="IPR014628">
    <property type="entry name" value="Man6P_isomerase_Firm_short"/>
</dbReference>
<dbReference type="InterPro" id="IPR046457">
    <property type="entry name" value="PMI_typeI_cat"/>
</dbReference>
<dbReference type="CDD" id="cd07010">
    <property type="entry name" value="cupin_PMI_type_I_N_bac"/>
    <property type="match status" value="1"/>
</dbReference>
<dbReference type="Proteomes" id="UP000184432">
    <property type="component" value="Unassembled WGS sequence"/>
</dbReference>
<evidence type="ECO:0000259" key="7">
    <source>
        <dbReference type="Pfam" id="PF20511"/>
    </source>
</evidence>
<dbReference type="STRING" id="570521.SAMN04488508_104180"/>
<dbReference type="GO" id="GO:0008270">
    <property type="term" value="F:zinc ion binding"/>
    <property type="evidence" value="ECO:0007669"/>
    <property type="project" value="InterPro"/>
</dbReference>
<protein>
    <recommendedName>
        <fullName evidence="3">Phosphohexomutase</fullName>
    </recommendedName>
    <alternativeName>
        <fullName evidence="4">Phosphomannose isomerase</fullName>
    </alternativeName>
</protein>
<proteinExistence type="predicted"/>
<keyword evidence="9" id="KW-0413">Isomerase</keyword>